<dbReference type="Gramene" id="AET7Gv20467300.38">
    <property type="protein sequence ID" value="AET7Gv20467300.38"/>
    <property type="gene ID" value="AET7Gv20467300"/>
</dbReference>
<reference evidence="2" key="4">
    <citation type="submission" date="2019-03" db="UniProtKB">
        <authorList>
            <consortium name="EnsemblPlants"/>
        </authorList>
    </citation>
    <scope>IDENTIFICATION</scope>
</reference>
<reference evidence="3" key="1">
    <citation type="journal article" date="2014" name="Science">
        <title>Ancient hybridizations among the ancestral genomes of bread wheat.</title>
        <authorList>
            <consortium name="International Wheat Genome Sequencing Consortium,"/>
            <person name="Marcussen T."/>
            <person name="Sandve S.R."/>
            <person name="Heier L."/>
            <person name="Spannagl M."/>
            <person name="Pfeifer M."/>
            <person name="Jakobsen K.S."/>
            <person name="Wulff B.B."/>
            <person name="Steuernagel B."/>
            <person name="Mayer K.F."/>
            <person name="Olsen O.A."/>
        </authorList>
    </citation>
    <scope>NUCLEOTIDE SEQUENCE [LARGE SCALE GENOMIC DNA]</scope>
    <source>
        <strain evidence="3">cv. AL8/78</strain>
    </source>
</reference>
<reference evidence="3" key="2">
    <citation type="journal article" date="2017" name="Nat. Plants">
        <title>The Aegilops tauschii genome reveals multiple impacts of transposons.</title>
        <authorList>
            <person name="Zhao G."/>
            <person name="Zou C."/>
            <person name="Li K."/>
            <person name="Wang K."/>
            <person name="Li T."/>
            <person name="Gao L."/>
            <person name="Zhang X."/>
            <person name="Wang H."/>
            <person name="Yang Z."/>
            <person name="Liu X."/>
            <person name="Jiang W."/>
            <person name="Mao L."/>
            <person name="Kong X."/>
            <person name="Jiao Y."/>
            <person name="Jia J."/>
        </authorList>
    </citation>
    <scope>NUCLEOTIDE SEQUENCE [LARGE SCALE GENOMIC DNA]</scope>
    <source>
        <strain evidence="3">cv. AL8/78</strain>
    </source>
</reference>
<reference evidence="2" key="5">
    <citation type="journal article" date="2021" name="G3 (Bethesda)">
        <title>Aegilops tauschii genome assembly Aet v5.0 features greater sequence contiguity and improved annotation.</title>
        <authorList>
            <person name="Wang L."/>
            <person name="Zhu T."/>
            <person name="Rodriguez J.C."/>
            <person name="Deal K.R."/>
            <person name="Dubcovsky J."/>
            <person name="McGuire P.E."/>
            <person name="Lux T."/>
            <person name="Spannagl M."/>
            <person name="Mayer K.F.X."/>
            <person name="Baldrich P."/>
            <person name="Meyers B.C."/>
            <person name="Huo N."/>
            <person name="Gu Y.Q."/>
            <person name="Zhou H."/>
            <person name="Devos K.M."/>
            <person name="Bennetzen J.L."/>
            <person name="Unver T."/>
            <person name="Budak H."/>
            <person name="Gulick P.J."/>
            <person name="Galiba G."/>
            <person name="Kalapos B."/>
            <person name="Nelson D.R."/>
            <person name="Li P."/>
            <person name="You F.M."/>
            <person name="Luo M.C."/>
            <person name="Dvorak J."/>
        </authorList>
    </citation>
    <scope>NUCLEOTIDE SEQUENCE [LARGE SCALE GENOMIC DNA]</scope>
    <source>
        <strain evidence="2">cv. AL8/78</strain>
    </source>
</reference>
<reference evidence="2" key="3">
    <citation type="journal article" date="2017" name="Nature">
        <title>Genome sequence of the progenitor of the wheat D genome Aegilops tauschii.</title>
        <authorList>
            <person name="Luo M.C."/>
            <person name="Gu Y.Q."/>
            <person name="Puiu D."/>
            <person name="Wang H."/>
            <person name="Twardziok S.O."/>
            <person name="Deal K.R."/>
            <person name="Huo N."/>
            <person name="Zhu T."/>
            <person name="Wang L."/>
            <person name="Wang Y."/>
            <person name="McGuire P.E."/>
            <person name="Liu S."/>
            <person name="Long H."/>
            <person name="Ramasamy R.K."/>
            <person name="Rodriguez J.C."/>
            <person name="Van S.L."/>
            <person name="Yuan L."/>
            <person name="Wang Z."/>
            <person name="Xia Z."/>
            <person name="Xiao L."/>
            <person name="Anderson O.D."/>
            <person name="Ouyang S."/>
            <person name="Liang Y."/>
            <person name="Zimin A.V."/>
            <person name="Pertea G."/>
            <person name="Qi P."/>
            <person name="Bennetzen J.L."/>
            <person name="Dai X."/>
            <person name="Dawson M.W."/>
            <person name="Muller H.G."/>
            <person name="Kugler K."/>
            <person name="Rivarola-Duarte L."/>
            <person name="Spannagl M."/>
            <person name="Mayer K.F.X."/>
            <person name="Lu F.H."/>
            <person name="Bevan M.W."/>
            <person name="Leroy P."/>
            <person name="Li P."/>
            <person name="You F.M."/>
            <person name="Sun Q."/>
            <person name="Liu Z."/>
            <person name="Lyons E."/>
            <person name="Wicker T."/>
            <person name="Salzberg S.L."/>
            <person name="Devos K.M."/>
            <person name="Dvorak J."/>
        </authorList>
    </citation>
    <scope>NUCLEOTIDE SEQUENCE [LARGE SCALE GENOMIC DNA]</scope>
    <source>
        <strain evidence="2">cv. AL8/78</strain>
    </source>
</reference>
<protein>
    <submittedName>
        <fullName evidence="2">Uncharacterized protein</fullName>
    </submittedName>
</protein>
<name>A0A453R5C6_AEGTS</name>
<dbReference type="AlphaFoldDB" id="A0A453R5C6"/>
<sequence>AAGRPLALAPWLARPMSSHDAHLTRDEVVGRVLDVLKCHPKVDPSKVTPLPRSALKSASHRAAPAPSKP</sequence>
<feature type="region of interest" description="Disordered" evidence="1">
    <location>
        <begin position="41"/>
        <end position="69"/>
    </location>
</feature>
<evidence type="ECO:0000313" key="3">
    <source>
        <dbReference type="Proteomes" id="UP000015105"/>
    </source>
</evidence>
<keyword evidence="3" id="KW-1185">Reference proteome</keyword>
<evidence type="ECO:0000313" key="2">
    <source>
        <dbReference type="EnsemblPlants" id="AET7Gv20467300.38"/>
    </source>
</evidence>
<evidence type="ECO:0000256" key="1">
    <source>
        <dbReference type="SAM" id="MobiDB-lite"/>
    </source>
</evidence>
<organism evidence="2 3">
    <name type="scientific">Aegilops tauschii subsp. strangulata</name>
    <name type="common">Goatgrass</name>
    <dbReference type="NCBI Taxonomy" id="200361"/>
    <lineage>
        <taxon>Eukaryota</taxon>
        <taxon>Viridiplantae</taxon>
        <taxon>Streptophyta</taxon>
        <taxon>Embryophyta</taxon>
        <taxon>Tracheophyta</taxon>
        <taxon>Spermatophyta</taxon>
        <taxon>Magnoliopsida</taxon>
        <taxon>Liliopsida</taxon>
        <taxon>Poales</taxon>
        <taxon>Poaceae</taxon>
        <taxon>BOP clade</taxon>
        <taxon>Pooideae</taxon>
        <taxon>Triticodae</taxon>
        <taxon>Triticeae</taxon>
        <taxon>Triticinae</taxon>
        <taxon>Aegilops</taxon>
    </lineage>
</organism>
<dbReference type="EnsemblPlants" id="AET7Gv20467300.38">
    <property type="protein sequence ID" value="AET7Gv20467300.38"/>
    <property type="gene ID" value="AET7Gv20467300"/>
</dbReference>
<proteinExistence type="predicted"/>
<accession>A0A453R5C6</accession>
<dbReference type="Proteomes" id="UP000015105">
    <property type="component" value="Chromosome 7D"/>
</dbReference>